<evidence type="ECO:0000259" key="3">
    <source>
        <dbReference type="Pfam" id="PF01883"/>
    </source>
</evidence>
<dbReference type="Pfam" id="PF10609">
    <property type="entry name" value="ParA"/>
    <property type="match status" value="1"/>
</dbReference>
<dbReference type="Pfam" id="PF01883">
    <property type="entry name" value="FeS_assembly_P"/>
    <property type="match status" value="1"/>
</dbReference>
<dbReference type="GO" id="GO:0051539">
    <property type="term" value="F:4 iron, 4 sulfur cluster binding"/>
    <property type="evidence" value="ECO:0007669"/>
    <property type="project" value="TreeGrafter"/>
</dbReference>
<dbReference type="PANTHER" id="PTHR42961:SF2">
    <property type="entry name" value="IRON-SULFUR PROTEIN NUBPL"/>
    <property type="match status" value="1"/>
</dbReference>
<dbReference type="Proteomes" id="UP001279734">
    <property type="component" value="Unassembled WGS sequence"/>
</dbReference>
<dbReference type="InterPro" id="IPR033756">
    <property type="entry name" value="YlxH/NBP35"/>
</dbReference>
<proteinExistence type="predicted"/>
<dbReference type="InterPro" id="IPR002744">
    <property type="entry name" value="MIP18-like"/>
</dbReference>
<accession>A0AAD3T4K3</accession>
<evidence type="ECO:0000256" key="2">
    <source>
        <dbReference type="ARBA" id="ARBA00022840"/>
    </source>
</evidence>
<dbReference type="InterPro" id="IPR034904">
    <property type="entry name" value="FSCA_dom_sf"/>
</dbReference>
<dbReference type="EMBL" id="BSYO01000025">
    <property type="protein sequence ID" value="GMH22810.1"/>
    <property type="molecule type" value="Genomic_DNA"/>
</dbReference>
<gene>
    <name evidence="4" type="ORF">Nepgr_024653</name>
</gene>
<evidence type="ECO:0000313" key="5">
    <source>
        <dbReference type="Proteomes" id="UP001279734"/>
    </source>
</evidence>
<protein>
    <recommendedName>
        <fullName evidence="3">MIP18 family-like domain-containing protein</fullName>
    </recommendedName>
</protein>
<dbReference type="InterPro" id="IPR044304">
    <property type="entry name" value="NUBPL-like"/>
</dbReference>
<keyword evidence="1" id="KW-0547">Nucleotide-binding</keyword>
<dbReference type="AlphaFoldDB" id="A0AAD3T4K3"/>
<name>A0AAD3T4K3_NEPGR</name>
<dbReference type="Gene3D" id="3.30.300.130">
    <property type="entry name" value="Fe-S cluster assembly (FSCA)"/>
    <property type="match status" value="1"/>
</dbReference>
<reference evidence="4" key="1">
    <citation type="submission" date="2023-05" db="EMBL/GenBank/DDBJ databases">
        <title>Nepenthes gracilis genome sequencing.</title>
        <authorList>
            <person name="Fukushima K."/>
        </authorList>
    </citation>
    <scope>NUCLEOTIDE SEQUENCE</scope>
    <source>
        <strain evidence="4">SING2019-196</strain>
    </source>
</reference>
<evidence type="ECO:0000256" key="1">
    <source>
        <dbReference type="ARBA" id="ARBA00022741"/>
    </source>
</evidence>
<dbReference type="Gene3D" id="3.40.50.300">
    <property type="entry name" value="P-loop containing nucleotide triphosphate hydrolases"/>
    <property type="match status" value="1"/>
</dbReference>
<sequence length="317" mass="35761">MTIQHLLELPFFVSNLALIERMIYELLDEWLNRPSTNPDVSMFLMEVVDPDFTDIVPCGFVKDMPIDEAPGEVIFHLELTTLACPIMDMFEQRTNEVVSMLPWVNSVKVTMSAQPVRPALAGALPCMGIGVGILDADAYGPSLPPIVSPEHRLLEMNLEKMTILHTEYFGIKWVTFGLSGQGRAVLRGPMVSGVINQLLTTAEWRELDYLVIDMLPRTGDIQLTLCQIIPLIVAVIVTTPQKLAFIDVAKGVHMFSKLKVPCVAVVQNMCHFEADGKPLLIFARVFPFFNLEDKILAMERVMLQVRWIQFIKYPQFN</sequence>
<comment type="caution">
    <text evidence="4">The sequence shown here is derived from an EMBL/GenBank/DDBJ whole genome shotgun (WGS) entry which is preliminary data.</text>
</comment>
<feature type="domain" description="MIP18 family-like" evidence="3">
    <location>
        <begin position="40"/>
        <end position="109"/>
    </location>
</feature>
<dbReference type="SUPFAM" id="SSF117916">
    <property type="entry name" value="Fe-S cluster assembly (FSCA) domain-like"/>
    <property type="match status" value="1"/>
</dbReference>
<organism evidence="4 5">
    <name type="scientific">Nepenthes gracilis</name>
    <name type="common">Slender pitcher plant</name>
    <dbReference type="NCBI Taxonomy" id="150966"/>
    <lineage>
        <taxon>Eukaryota</taxon>
        <taxon>Viridiplantae</taxon>
        <taxon>Streptophyta</taxon>
        <taxon>Embryophyta</taxon>
        <taxon>Tracheophyta</taxon>
        <taxon>Spermatophyta</taxon>
        <taxon>Magnoliopsida</taxon>
        <taxon>eudicotyledons</taxon>
        <taxon>Gunneridae</taxon>
        <taxon>Pentapetalae</taxon>
        <taxon>Caryophyllales</taxon>
        <taxon>Nepenthaceae</taxon>
        <taxon>Nepenthes</taxon>
    </lineage>
</organism>
<keyword evidence="5" id="KW-1185">Reference proteome</keyword>
<keyword evidence="2" id="KW-0067">ATP-binding</keyword>
<dbReference type="PANTHER" id="PTHR42961">
    <property type="entry name" value="IRON-SULFUR PROTEIN NUBPL"/>
    <property type="match status" value="1"/>
</dbReference>
<dbReference type="GO" id="GO:0005524">
    <property type="term" value="F:ATP binding"/>
    <property type="evidence" value="ECO:0007669"/>
    <property type="project" value="UniProtKB-KW"/>
</dbReference>
<dbReference type="InterPro" id="IPR027417">
    <property type="entry name" value="P-loop_NTPase"/>
</dbReference>
<dbReference type="SUPFAM" id="SSF52540">
    <property type="entry name" value="P-loop containing nucleoside triphosphate hydrolases"/>
    <property type="match status" value="1"/>
</dbReference>
<dbReference type="GO" id="GO:0016226">
    <property type="term" value="P:iron-sulfur cluster assembly"/>
    <property type="evidence" value="ECO:0007669"/>
    <property type="project" value="InterPro"/>
</dbReference>
<dbReference type="GO" id="GO:0009570">
    <property type="term" value="C:chloroplast stroma"/>
    <property type="evidence" value="ECO:0007669"/>
    <property type="project" value="TreeGrafter"/>
</dbReference>
<evidence type="ECO:0000313" key="4">
    <source>
        <dbReference type="EMBL" id="GMH22810.1"/>
    </source>
</evidence>